<comment type="caution">
    <text evidence="1">The sequence shown here is derived from an EMBL/GenBank/DDBJ whole genome shotgun (WGS) entry which is preliminary data.</text>
</comment>
<proteinExistence type="predicted"/>
<gene>
    <name evidence="1" type="ORF">KIV10_11765</name>
</gene>
<evidence type="ECO:0008006" key="3">
    <source>
        <dbReference type="Google" id="ProtNLM"/>
    </source>
</evidence>
<name>A0ABS5SAH9_9FLAO</name>
<reference evidence="1 2" key="1">
    <citation type="submission" date="2021-05" db="EMBL/GenBank/DDBJ databases">
        <title>Aequorivita echinoideorum JCM 30378 genome.</title>
        <authorList>
            <person name="Zhang H."/>
            <person name="Li C."/>
        </authorList>
    </citation>
    <scope>NUCLEOTIDE SEQUENCE [LARGE SCALE GENOMIC DNA]</scope>
    <source>
        <strain evidence="1 2">JCM30378</strain>
    </source>
</reference>
<evidence type="ECO:0000313" key="1">
    <source>
        <dbReference type="EMBL" id="MBT0608860.1"/>
    </source>
</evidence>
<organism evidence="1 2">
    <name type="scientific">Aequorivita echinoideorum</name>
    <dbReference type="NCBI Taxonomy" id="1549647"/>
    <lineage>
        <taxon>Bacteria</taxon>
        <taxon>Pseudomonadati</taxon>
        <taxon>Bacteroidota</taxon>
        <taxon>Flavobacteriia</taxon>
        <taxon>Flavobacteriales</taxon>
        <taxon>Flavobacteriaceae</taxon>
        <taxon>Aequorivita</taxon>
    </lineage>
</organism>
<dbReference type="RefSeq" id="WP_214113987.1">
    <property type="nucleotide sequence ID" value="NZ_JAHCTB010000005.1"/>
</dbReference>
<protein>
    <recommendedName>
        <fullName evidence="3">DUF4369 domain-containing protein</fullName>
    </recommendedName>
</protein>
<keyword evidence="2" id="KW-1185">Reference proteome</keyword>
<accession>A0ABS5SAH9</accession>
<sequence>MGFRNIFALGLCISTALFSCKGKHSYEDILKNENIYLVFRGTATKEGFLSKEFNLKNPKPSHVGIAVFDNSWKIYHVLNSPSNISALKMETFNKFLNTDEMKILNASVWEIKNISKSQRKLIKNELNKLESKIVIFDRAFY</sequence>
<dbReference type="EMBL" id="JAHCTB010000005">
    <property type="protein sequence ID" value="MBT0608860.1"/>
    <property type="molecule type" value="Genomic_DNA"/>
</dbReference>
<dbReference type="PROSITE" id="PS51257">
    <property type="entry name" value="PROKAR_LIPOPROTEIN"/>
    <property type="match status" value="1"/>
</dbReference>
<dbReference type="Proteomes" id="UP001297092">
    <property type="component" value="Unassembled WGS sequence"/>
</dbReference>
<evidence type="ECO:0000313" key="2">
    <source>
        <dbReference type="Proteomes" id="UP001297092"/>
    </source>
</evidence>